<keyword evidence="1" id="KW-0812">Transmembrane</keyword>
<feature type="transmembrane region" description="Helical" evidence="1">
    <location>
        <begin position="6"/>
        <end position="27"/>
    </location>
</feature>
<evidence type="ECO:0000256" key="1">
    <source>
        <dbReference type="SAM" id="Phobius"/>
    </source>
</evidence>
<feature type="transmembrane region" description="Helical" evidence="1">
    <location>
        <begin position="135"/>
        <end position="156"/>
    </location>
</feature>
<keyword evidence="1" id="KW-1133">Transmembrane helix</keyword>
<reference evidence="2 3" key="1">
    <citation type="submission" date="2021-08" db="EMBL/GenBank/DDBJ databases">
        <title>Complete genome sequence of Leptospira kobayashii strain E30.</title>
        <authorList>
            <person name="Nakao R."/>
            <person name="Nakamura S."/>
            <person name="Masuzawa T."/>
            <person name="Koizumi N."/>
        </authorList>
    </citation>
    <scope>NUCLEOTIDE SEQUENCE [LARGE SCALE GENOMIC DNA]</scope>
    <source>
        <strain evidence="2 3">E30</strain>
    </source>
</reference>
<evidence type="ECO:0000313" key="2">
    <source>
        <dbReference type="EMBL" id="BDA80767.1"/>
    </source>
</evidence>
<protein>
    <recommendedName>
        <fullName evidence="4">DUF3592 domain-containing protein</fullName>
    </recommendedName>
</protein>
<dbReference type="Proteomes" id="UP000245263">
    <property type="component" value="Chromosome 2"/>
</dbReference>
<keyword evidence="3" id="KW-1185">Reference proteome</keyword>
<dbReference type="EMBL" id="AP025029">
    <property type="protein sequence ID" value="BDA80767.1"/>
    <property type="molecule type" value="Genomic_DNA"/>
</dbReference>
<evidence type="ECO:0008006" key="4">
    <source>
        <dbReference type="Google" id="ProtNLM"/>
    </source>
</evidence>
<sequence>MVSRVPIWIANTVLTSFLFFCIMFFVVSNENRKLHLAYNQLNDPHYANFATVQEIIRVKNKFPILYQCHYTFSLENGTLVESSESIPYEIYKKLKLGDSIQIASIETSFFGRKLALSKIKNNTETPPLLENLERFFRGGVSLFAILSGLSLLFRAWGLQSRTYPSPQR</sequence>
<name>A0ABN6KHN1_9LEPT</name>
<dbReference type="RefSeq" id="WP_109022416.1">
    <property type="nucleotide sequence ID" value="NZ_AP025029.1"/>
</dbReference>
<proteinExistence type="predicted"/>
<keyword evidence="1" id="KW-0472">Membrane</keyword>
<evidence type="ECO:0000313" key="3">
    <source>
        <dbReference type="Proteomes" id="UP000245263"/>
    </source>
</evidence>
<organism evidence="2 3">
    <name type="scientific">Leptospira kobayashii</name>
    <dbReference type="NCBI Taxonomy" id="1917830"/>
    <lineage>
        <taxon>Bacteria</taxon>
        <taxon>Pseudomonadati</taxon>
        <taxon>Spirochaetota</taxon>
        <taxon>Spirochaetia</taxon>
        <taxon>Leptospirales</taxon>
        <taxon>Leptospiraceae</taxon>
        <taxon>Leptospira</taxon>
    </lineage>
</organism>
<gene>
    <name evidence="2" type="ORF">LPTSP3_g36970</name>
</gene>
<accession>A0ABN6KHN1</accession>